<organism evidence="1 2">
    <name type="scientific">Aduncisulcus paluster</name>
    <dbReference type="NCBI Taxonomy" id="2918883"/>
    <lineage>
        <taxon>Eukaryota</taxon>
        <taxon>Metamonada</taxon>
        <taxon>Carpediemonas-like organisms</taxon>
        <taxon>Aduncisulcus</taxon>
    </lineage>
</organism>
<evidence type="ECO:0000313" key="1">
    <source>
        <dbReference type="EMBL" id="GKT30313.1"/>
    </source>
</evidence>
<dbReference type="SUPFAM" id="SSF103190">
    <property type="entry name" value="Sensory domain-like"/>
    <property type="match status" value="1"/>
</dbReference>
<dbReference type="CDD" id="cd18773">
    <property type="entry name" value="PDC1_HK_sensor"/>
    <property type="match status" value="1"/>
</dbReference>
<sequence>LCRWGLLPCILSAEQGKNEKRKKYPGKAQWYTQTIGHLPSGRRYELTKYLDGGFVTIGSNSDNNPGYDPRLRKWYRSAGGTDLAVLSDIYLFALSGEPGLTVSRQFDGEIPGVLGVDISLANLSGFMEKQLQHT</sequence>
<protein>
    <submittedName>
        <fullName evidence="1">Uncharacterized protein</fullName>
    </submittedName>
</protein>
<dbReference type="InterPro" id="IPR029151">
    <property type="entry name" value="Sensor-like_sf"/>
</dbReference>
<keyword evidence="2" id="KW-1185">Reference proteome</keyword>
<dbReference type="Gene3D" id="3.30.450.20">
    <property type="entry name" value="PAS domain"/>
    <property type="match status" value="1"/>
</dbReference>
<name>A0ABQ5KFS3_9EUKA</name>
<accession>A0ABQ5KFS3</accession>
<evidence type="ECO:0000313" key="2">
    <source>
        <dbReference type="Proteomes" id="UP001057375"/>
    </source>
</evidence>
<dbReference type="EMBL" id="BQXS01001231">
    <property type="protein sequence ID" value="GKT30313.1"/>
    <property type="molecule type" value="Genomic_DNA"/>
</dbReference>
<dbReference type="Proteomes" id="UP001057375">
    <property type="component" value="Unassembled WGS sequence"/>
</dbReference>
<gene>
    <name evidence="1" type="ORF">ADUPG1_001473</name>
</gene>
<comment type="caution">
    <text evidence="1">The sequence shown here is derived from an EMBL/GenBank/DDBJ whole genome shotgun (WGS) entry which is preliminary data.</text>
</comment>
<proteinExistence type="predicted"/>
<feature type="non-terminal residue" evidence="1">
    <location>
        <position position="1"/>
    </location>
</feature>
<reference evidence="1" key="1">
    <citation type="submission" date="2022-03" db="EMBL/GenBank/DDBJ databases">
        <title>Draft genome sequence of Aduncisulcus paluster, a free-living microaerophilic Fornicata.</title>
        <authorList>
            <person name="Yuyama I."/>
            <person name="Kume K."/>
            <person name="Tamura T."/>
            <person name="Inagaki Y."/>
            <person name="Hashimoto T."/>
        </authorList>
    </citation>
    <scope>NUCLEOTIDE SEQUENCE</scope>
    <source>
        <strain evidence="1">NY0171</strain>
    </source>
</reference>